<feature type="domain" description="Homologous-pairing protein 2 winged helix" evidence="8">
    <location>
        <begin position="15"/>
        <end position="60"/>
    </location>
</feature>
<dbReference type="GO" id="GO:0120231">
    <property type="term" value="C:DNA recombinase auxiliary factor complex"/>
    <property type="evidence" value="ECO:0007669"/>
    <property type="project" value="TreeGrafter"/>
</dbReference>
<dbReference type="GO" id="GO:0000709">
    <property type="term" value="P:meiotic joint molecule formation"/>
    <property type="evidence" value="ECO:0007669"/>
    <property type="project" value="TreeGrafter"/>
</dbReference>
<dbReference type="PANTHER" id="PTHR15938:SF0">
    <property type="entry name" value="HOMOLOGOUS-PAIRING PROTEIN 2 HOMOLOG"/>
    <property type="match status" value="1"/>
</dbReference>
<keyword evidence="10" id="KW-1185">Reference proteome</keyword>
<gene>
    <name evidence="9" type="ORF">RFI_16244</name>
</gene>
<feature type="non-terminal residue" evidence="9">
    <location>
        <position position="1"/>
    </location>
</feature>
<keyword evidence="3" id="KW-0233">DNA recombination</keyword>
<organism evidence="9 10">
    <name type="scientific">Reticulomyxa filosa</name>
    <dbReference type="NCBI Taxonomy" id="46433"/>
    <lineage>
        <taxon>Eukaryota</taxon>
        <taxon>Sar</taxon>
        <taxon>Rhizaria</taxon>
        <taxon>Retaria</taxon>
        <taxon>Foraminifera</taxon>
        <taxon>Monothalamids</taxon>
        <taxon>Reticulomyxidae</taxon>
        <taxon>Reticulomyxa</taxon>
    </lineage>
</organism>
<reference evidence="9 10" key="1">
    <citation type="journal article" date="2013" name="Curr. Biol.">
        <title>The Genome of the Foraminiferan Reticulomyxa filosa.</title>
        <authorList>
            <person name="Glockner G."/>
            <person name="Hulsmann N."/>
            <person name="Schleicher M."/>
            <person name="Noegel A.A."/>
            <person name="Eichinger L."/>
            <person name="Gallinger C."/>
            <person name="Pawlowski J."/>
            <person name="Sierra R."/>
            <person name="Euteneuer U."/>
            <person name="Pillet L."/>
            <person name="Moustafa A."/>
            <person name="Platzer M."/>
            <person name="Groth M."/>
            <person name="Szafranski K."/>
            <person name="Schliwa M."/>
        </authorList>
    </citation>
    <scope>NUCLEOTIDE SEQUENCE [LARGE SCALE GENOMIC DNA]</scope>
</reference>
<comment type="subcellular location">
    <subcellularLocation>
        <location evidence="1">Nucleus</location>
    </subcellularLocation>
</comment>
<evidence type="ECO:0000256" key="4">
    <source>
        <dbReference type="ARBA" id="ARBA00023242"/>
    </source>
</evidence>
<name>X6N3W0_RETFI</name>
<keyword evidence="6" id="KW-0175">Coiled coil</keyword>
<keyword evidence="4" id="KW-0539">Nucleus</keyword>
<evidence type="ECO:0000256" key="2">
    <source>
        <dbReference type="ARBA" id="ARBA00007922"/>
    </source>
</evidence>
<dbReference type="GO" id="GO:0000794">
    <property type="term" value="C:condensed nuclear chromosome"/>
    <property type="evidence" value="ECO:0007669"/>
    <property type="project" value="TreeGrafter"/>
</dbReference>
<dbReference type="GO" id="GO:0010774">
    <property type="term" value="P:meiotic strand invasion involved in reciprocal meiotic recombination"/>
    <property type="evidence" value="ECO:0007669"/>
    <property type="project" value="TreeGrafter"/>
</dbReference>
<dbReference type="GO" id="GO:0007129">
    <property type="term" value="P:homologous chromosome pairing at meiosis"/>
    <property type="evidence" value="ECO:0007669"/>
    <property type="project" value="TreeGrafter"/>
</dbReference>
<evidence type="ECO:0000256" key="3">
    <source>
        <dbReference type="ARBA" id="ARBA00023172"/>
    </source>
</evidence>
<dbReference type="EMBL" id="ASPP01012058">
    <property type="protein sequence ID" value="ETO20960.1"/>
    <property type="molecule type" value="Genomic_DNA"/>
</dbReference>
<dbReference type="OrthoDB" id="272266at2759"/>
<dbReference type="Gene3D" id="1.10.10.10">
    <property type="entry name" value="Winged helix-like DNA-binding domain superfamily/Winged helix DNA-binding domain"/>
    <property type="match status" value="1"/>
</dbReference>
<dbReference type="InterPro" id="IPR010776">
    <property type="entry name" value="Hop2_WH_dom"/>
</dbReference>
<dbReference type="Pfam" id="PF07106">
    <property type="entry name" value="WHD_TBPIP"/>
    <property type="match status" value="1"/>
</dbReference>
<dbReference type="GO" id="GO:0120230">
    <property type="term" value="F:recombinase activator activity"/>
    <property type="evidence" value="ECO:0007669"/>
    <property type="project" value="TreeGrafter"/>
</dbReference>
<evidence type="ECO:0000313" key="10">
    <source>
        <dbReference type="Proteomes" id="UP000023152"/>
    </source>
</evidence>
<dbReference type="InterPro" id="IPR036388">
    <property type="entry name" value="WH-like_DNA-bd_sf"/>
</dbReference>
<proteinExistence type="inferred from homology"/>
<dbReference type="PANTHER" id="PTHR15938">
    <property type="entry name" value="TBP-1 INTERACTING PROTEIN"/>
    <property type="match status" value="1"/>
</dbReference>
<keyword evidence="5" id="KW-0469">Meiosis</keyword>
<sequence>FFLKFLIKKKKKKIKQNRPWNVKSIVDSLGGKVTKTEAERGCEALVEKGTLCCKKFGKNANVCIYWYNQDKIGQPNDDEDEGLGGDDDRKGNKAEDATSLDDLQSSLEALKVKHSALQSEYNTLIRTPTDSELKKQLTEKKDQFDSLDTLLKEKSEANNEKTVKASPEEIKQAKLDFYKYAKAWKERKDICHQMIENIWDNKKIKDVIHNTLGGDCDEDFGAKWEDYKDLFKNVTMLHQREFHGLKKKIK</sequence>
<feature type="compositionally biased region" description="Acidic residues" evidence="7">
    <location>
        <begin position="76"/>
        <end position="85"/>
    </location>
</feature>
<comment type="caution">
    <text evidence="9">The sequence shown here is derived from an EMBL/GenBank/DDBJ whole genome shotgun (WGS) entry which is preliminary data.</text>
</comment>
<dbReference type="Proteomes" id="UP000023152">
    <property type="component" value="Unassembled WGS sequence"/>
</dbReference>
<feature type="coiled-coil region" evidence="6">
    <location>
        <begin position="100"/>
        <end position="127"/>
    </location>
</feature>
<evidence type="ECO:0000256" key="1">
    <source>
        <dbReference type="ARBA" id="ARBA00004123"/>
    </source>
</evidence>
<evidence type="ECO:0000259" key="8">
    <source>
        <dbReference type="Pfam" id="PF07106"/>
    </source>
</evidence>
<feature type="region of interest" description="Disordered" evidence="7">
    <location>
        <begin position="75"/>
        <end position="98"/>
    </location>
</feature>
<accession>X6N3W0</accession>
<dbReference type="AlphaFoldDB" id="X6N3W0"/>
<protein>
    <submittedName>
        <fullName evidence="9">TBP interacting protein</fullName>
    </submittedName>
</protein>
<dbReference type="GO" id="GO:0003690">
    <property type="term" value="F:double-stranded DNA binding"/>
    <property type="evidence" value="ECO:0007669"/>
    <property type="project" value="TreeGrafter"/>
</dbReference>
<evidence type="ECO:0000256" key="7">
    <source>
        <dbReference type="SAM" id="MobiDB-lite"/>
    </source>
</evidence>
<feature type="compositionally biased region" description="Basic and acidic residues" evidence="7">
    <location>
        <begin position="86"/>
        <end position="96"/>
    </location>
</feature>
<evidence type="ECO:0000256" key="5">
    <source>
        <dbReference type="ARBA" id="ARBA00023254"/>
    </source>
</evidence>
<evidence type="ECO:0000256" key="6">
    <source>
        <dbReference type="SAM" id="Coils"/>
    </source>
</evidence>
<evidence type="ECO:0000313" key="9">
    <source>
        <dbReference type="EMBL" id="ETO20960.1"/>
    </source>
</evidence>
<comment type="similarity">
    <text evidence="2">Belongs to the HOP2 family.</text>
</comment>